<gene>
    <name evidence="2" type="ORF">DC363_08355</name>
</gene>
<proteinExistence type="predicted"/>
<accession>A0A2T7FWJ6</accession>
<dbReference type="InterPro" id="IPR021409">
    <property type="entry name" value="DUF3047"/>
</dbReference>
<organism evidence="2 3">
    <name type="scientific">Thalassorhabdomicrobium marinisediminis</name>
    <dbReference type="NCBI Taxonomy" id="2170577"/>
    <lineage>
        <taxon>Bacteria</taxon>
        <taxon>Pseudomonadati</taxon>
        <taxon>Pseudomonadota</taxon>
        <taxon>Alphaproteobacteria</taxon>
        <taxon>Rhodobacterales</taxon>
        <taxon>Paracoccaceae</taxon>
        <taxon>Thalassorhabdomicrobium</taxon>
    </lineage>
</organism>
<feature type="signal peptide" evidence="1">
    <location>
        <begin position="1"/>
        <end position="24"/>
    </location>
</feature>
<reference evidence="2 3" key="1">
    <citation type="submission" date="2018-04" db="EMBL/GenBank/DDBJ databases">
        <title>Pelagivirga bohaiensis gen. nov., sp. nov., a bacterium isolated from the Bohai Sea.</title>
        <authorList>
            <person name="Ji X."/>
        </authorList>
    </citation>
    <scope>NUCLEOTIDE SEQUENCE [LARGE SCALE GENOMIC DNA]</scope>
    <source>
        <strain evidence="2 3">BH-SD16</strain>
    </source>
</reference>
<evidence type="ECO:0000313" key="3">
    <source>
        <dbReference type="Proteomes" id="UP000244817"/>
    </source>
</evidence>
<dbReference type="Pfam" id="PF11249">
    <property type="entry name" value="DUF3047"/>
    <property type="match status" value="1"/>
</dbReference>
<evidence type="ECO:0000313" key="2">
    <source>
        <dbReference type="EMBL" id="PVA06541.1"/>
    </source>
</evidence>
<keyword evidence="3" id="KW-1185">Reference proteome</keyword>
<comment type="caution">
    <text evidence="2">The sequence shown here is derived from an EMBL/GenBank/DDBJ whole genome shotgun (WGS) entry which is preliminary data.</text>
</comment>
<protein>
    <recommendedName>
        <fullName evidence="4">DUF3047 domain-containing protein</fullName>
    </recommendedName>
</protein>
<dbReference type="RefSeq" id="WP_108640702.1">
    <property type="nucleotide sequence ID" value="NZ_QCYG01000005.1"/>
</dbReference>
<keyword evidence="1" id="KW-0732">Signal</keyword>
<name>A0A2T7FWJ6_9RHOB</name>
<evidence type="ECO:0000256" key="1">
    <source>
        <dbReference type="SAM" id="SignalP"/>
    </source>
</evidence>
<dbReference type="EMBL" id="QCYG01000005">
    <property type="protein sequence ID" value="PVA06541.1"/>
    <property type="molecule type" value="Genomic_DNA"/>
</dbReference>
<dbReference type="AlphaFoldDB" id="A0A2T7FWJ6"/>
<feature type="chain" id="PRO_5015773590" description="DUF3047 domain-containing protein" evidence="1">
    <location>
        <begin position="25"/>
        <end position="218"/>
    </location>
</feature>
<evidence type="ECO:0008006" key="4">
    <source>
        <dbReference type="Google" id="ProtNLM"/>
    </source>
</evidence>
<dbReference type="Proteomes" id="UP000244817">
    <property type="component" value="Unassembled WGS sequence"/>
</dbReference>
<sequence length="218" mass="23325">MRSLSFLLLFGVATVSALVQPATAGPIAFDGRWSEQRLQLFNSNDYVFNGRSLQITSDGAVSLAWMRTQTSDWGATLASWNWAVDQSVPATDLRRKGGDDRNISLYFVFLPEAEAARMQGANIRQLQRTPSVRILQYVWGGTHAPGAIFGSPYAPGQGANVMLRQAGTGRATERVNLAQDFATAFGGAPGALVGIAVSADSDDTGTAIRATLSDLRVD</sequence>
<dbReference type="OrthoDB" id="8443660at2"/>